<dbReference type="EMBL" id="LT605205">
    <property type="protein sequence ID" value="SCD21954.1"/>
    <property type="molecule type" value="Genomic_DNA"/>
</dbReference>
<protein>
    <submittedName>
        <fullName evidence="1">Uncharacterized protein</fullName>
    </submittedName>
</protein>
<dbReference type="Proteomes" id="UP000187464">
    <property type="component" value="Chromosome I"/>
</dbReference>
<evidence type="ECO:0000313" key="1">
    <source>
        <dbReference type="EMBL" id="SCD21954.1"/>
    </source>
</evidence>
<accession>A0A1R3TE98</accession>
<organism evidence="1 2">
    <name type="scientific">Proteiniphilum saccharofermentans</name>
    <dbReference type="NCBI Taxonomy" id="1642647"/>
    <lineage>
        <taxon>Bacteria</taxon>
        <taxon>Pseudomonadati</taxon>
        <taxon>Bacteroidota</taxon>
        <taxon>Bacteroidia</taxon>
        <taxon>Bacteroidales</taxon>
        <taxon>Dysgonomonadaceae</taxon>
        <taxon>Proteiniphilum</taxon>
    </lineage>
</organism>
<dbReference type="STRING" id="1642647.PSM36_3165"/>
<reference evidence="1 2" key="1">
    <citation type="submission" date="2016-08" db="EMBL/GenBank/DDBJ databases">
        <authorList>
            <person name="Seilhamer J.J."/>
        </authorList>
    </citation>
    <scope>NUCLEOTIDE SEQUENCE [LARGE SCALE GENOMIC DNA]</scope>
    <source>
        <strain evidence="1">M3/6</strain>
    </source>
</reference>
<dbReference type="RefSeq" id="WP_076931684.1">
    <property type="nucleotide sequence ID" value="NZ_DAMBAO010000001.1"/>
</dbReference>
<keyword evidence="2" id="KW-1185">Reference proteome</keyword>
<sequence>MERNSFQKGLGQVRVKDLAEVKAKLMQALGIRTPQGLGYRIRGVYSLKVHEKELIESIFAEYGIKDIWGS</sequence>
<dbReference type="AlphaFoldDB" id="A0A1R3TE98"/>
<gene>
    <name evidence="1" type="ORF">PSM36_3165</name>
</gene>
<dbReference type="KEGG" id="psac:PSM36_3165"/>
<name>A0A1R3TE98_9BACT</name>
<evidence type="ECO:0000313" key="2">
    <source>
        <dbReference type="Proteomes" id="UP000187464"/>
    </source>
</evidence>
<proteinExistence type="predicted"/>